<sequence>MLSAKRDGKAAVRFFRKVLKAQHTQAPRVITVDKNAAYPVAIETLKADETIAAETELRS</sequence>
<reference evidence="2 3" key="1">
    <citation type="journal article" date="2019" name="Genome Biol. Evol.">
        <title>Day and night: Metabolic profiles and evolutionary relationships of six axenic non-marine cyanobacteria.</title>
        <authorList>
            <person name="Will S.E."/>
            <person name="Henke P."/>
            <person name="Boedeker C."/>
            <person name="Huang S."/>
            <person name="Brinkmann H."/>
            <person name="Rohde M."/>
            <person name="Jarek M."/>
            <person name="Friedl T."/>
            <person name="Seufert S."/>
            <person name="Schumacher M."/>
            <person name="Overmann J."/>
            <person name="Neumann-Schaal M."/>
            <person name="Petersen J."/>
        </authorList>
    </citation>
    <scope>NUCLEOTIDE SEQUENCE [LARGE SCALE GENOMIC DNA]</scope>
    <source>
        <strain evidence="2 3">SAG 39.79</strain>
    </source>
</reference>
<dbReference type="InterPro" id="IPR032874">
    <property type="entry name" value="DDE_dom"/>
</dbReference>
<keyword evidence="3" id="KW-1185">Reference proteome</keyword>
<evidence type="ECO:0000313" key="3">
    <source>
        <dbReference type="Proteomes" id="UP000282574"/>
    </source>
</evidence>
<comment type="caution">
    <text evidence="2">The sequence shown here is derived from an EMBL/GenBank/DDBJ whole genome shotgun (WGS) entry which is preliminary data.</text>
</comment>
<proteinExistence type="predicted"/>
<name>A0AB37U8X0_9CYAN</name>
<dbReference type="AlphaFoldDB" id="A0AB37U8X0"/>
<accession>A0AB37U8X0</accession>
<gene>
    <name evidence="2" type="ORF">DSM107010_69360</name>
</gene>
<protein>
    <recommendedName>
        <fullName evidence="1">DDE domain-containing protein</fullName>
    </recommendedName>
</protein>
<dbReference type="EMBL" id="RSCK01000161">
    <property type="protein sequence ID" value="RUS98545.1"/>
    <property type="molecule type" value="Genomic_DNA"/>
</dbReference>
<organism evidence="2 3">
    <name type="scientific">Chroococcidiopsis cubana SAG 39.79</name>
    <dbReference type="NCBI Taxonomy" id="388085"/>
    <lineage>
        <taxon>Bacteria</taxon>
        <taxon>Bacillati</taxon>
        <taxon>Cyanobacteriota</taxon>
        <taxon>Cyanophyceae</taxon>
        <taxon>Chroococcidiopsidales</taxon>
        <taxon>Chroococcidiopsidaceae</taxon>
        <taxon>Chroococcidiopsis</taxon>
    </lineage>
</organism>
<dbReference type="Proteomes" id="UP000282574">
    <property type="component" value="Unassembled WGS sequence"/>
</dbReference>
<evidence type="ECO:0000259" key="1">
    <source>
        <dbReference type="Pfam" id="PF13610"/>
    </source>
</evidence>
<dbReference type="Pfam" id="PF13610">
    <property type="entry name" value="DDE_Tnp_IS240"/>
    <property type="match status" value="1"/>
</dbReference>
<evidence type="ECO:0000313" key="2">
    <source>
        <dbReference type="EMBL" id="RUS98545.1"/>
    </source>
</evidence>
<feature type="domain" description="DDE" evidence="1">
    <location>
        <begin position="2"/>
        <end position="52"/>
    </location>
</feature>